<dbReference type="CDD" id="cd16917">
    <property type="entry name" value="HATPase_UhpB-NarQ-NarX-like"/>
    <property type="match status" value="1"/>
</dbReference>
<dbReference type="PROSITE" id="PS50109">
    <property type="entry name" value="HIS_KIN"/>
    <property type="match status" value="1"/>
</dbReference>
<dbReference type="GO" id="GO:0046983">
    <property type="term" value="F:protein dimerization activity"/>
    <property type="evidence" value="ECO:0007669"/>
    <property type="project" value="InterPro"/>
</dbReference>
<dbReference type="InterPro" id="IPR007895">
    <property type="entry name" value="MASE1"/>
</dbReference>
<feature type="transmembrane region" description="Helical" evidence="15">
    <location>
        <begin position="12"/>
        <end position="36"/>
    </location>
</feature>
<feature type="coiled-coil region" evidence="14">
    <location>
        <begin position="306"/>
        <end position="340"/>
    </location>
</feature>
<gene>
    <name evidence="17" type="ORF">SAMN05192539_101927</name>
</gene>
<evidence type="ECO:0000256" key="14">
    <source>
        <dbReference type="SAM" id="Coils"/>
    </source>
</evidence>
<keyword evidence="13 15" id="KW-0472">Membrane</keyword>
<dbReference type="GO" id="GO:0000155">
    <property type="term" value="F:phosphorelay sensor kinase activity"/>
    <property type="evidence" value="ECO:0007669"/>
    <property type="project" value="InterPro"/>
</dbReference>
<dbReference type="GO" id="GO:0005524">
    <property type="term" value="F:ATP binding"/>
    <property type="evidence" value="ECO:0007669"/>
    <property type="project" value="UniProtKB-KW"/>
</dbReference>
<evidence type="ECO:0000256" key="7">
    <source>
        <dbReference type="ARBA" id="ARBA00022692"/>
    </source>
</evidence>
<dbReference type="Gene3D" id="3.30.565.10">
    <property type="entry name" value="Histidine kinase-like ATPase, C-terminal domain"/>
    <property type="match status" value="1"/>
</dbReference>
<evidence type="ECO:0000256" key="1">
    <source>
        <dbReference type="ARBA" id="ARBA00000085"/>
    </source>
</evidence>
<keyword evidence="6" id="KW-0808">Transferase</keyword>
<feature type="domain" description="Histidine kinase" evidence="16">
    <location>
        <begin position="458"/>
        <end position="547"/>
    </location>
</feature>
<evidence type="ECO:0000256" key="13">
    <source>
        <dbReference type="ARBA" id="ARBA00023136"/>
    </source>
</evidence>
<comment type="catalytic activity">
    <reaction evidence="1">
        <text>ATP + protein L-histidine = ADP + protein N-phospho-L-histidine.</text>
        <dbReference type="EC" id="2.7.13.3"/>
    </reaction>
</comment>
<dbReference type="CDD" id="cd14688">
    <property type="entry name" value="bZIP_YAP"/>
    <property type="match status" value="1"/>
</dbReference>
<feature type="transmembrane region" description="Helical" evidence="15">
    <location>
        <begin position="240"/>
        <end position="259"/>
    </location>
</feature>
<evidence type="ECO:0000259" key="16">
    <source>
        <dbReference type="PROSITE" id="PS50109"/>
    </source>
</evidence>
<evidence type="ECO:0000256" key="12">
    <source>
        <dbReference type="ARBA" id="ARBA00023012"/>
    </source>
</evidence>
<dbReference type="PANTHER" id="PTHR24421:SF10">
    <property type="entry name" value="NITRATE_NITRITE SENSOR PROTEIN NARQ"/>
    <property type="match status" value="1"/>
</dbReference>
<dbReference type="Pfam" id="PF07730">
    <property type="entry name" value="HisKA_3"/>
    <property type="match status" value="1"/>
</dbReference>
<protein>
    <recommendedName>
        <fullName evidence="3">histidine kinase</fullName>
        <ecNumber evidence="3">2.7.13.3</ecNumber>
    </recommendedName>
</protein>
<feature type="transmembrane region" description="Helical" evidence="15">
    <location>
        <begin position="271"/>
        <end position="291"/>
    </location>
</feature>
<evidence type="ECO:0000256" key="6">
    <source>
        <dbReference type="ARBA" id="ARBA00022679"/>
    </source>
</evidence>
<keyword evidence="8" id="KW-0547">Nucleotide-binding</keyword>
<dbReference type="EMBL" id="FNYE01000019">
    <property type="protein sequence ID" value="SEJ81134.1"/>
    <property type="molecule type" value="Genomic_DNA"/>
</dbReference>
<keyword evidence="9 17" id="KW-0418">Kinase</keyword>
<feature type="transmembrane region" description="Helical" evidence="15">
    <location>
        <begin position="158"/>
        <end position="177"/>
    </location>
</feature>
<name>A0A1H7BVT9_9BURK</name>
<dbReference type="Pfam" id="PF05231">
    <property type="entry name" value="MASE1"/>
    <property type="match status" value="1"/>
</dbReference>
<evidence type="ECO:0000256" key="4">
    <source>
        <dbReference type="ARBA" id="ARBA00022475"/>
    </source>
</evidence>
<dbReference type="Pfam" id="PF02518">
    <property type="entry name" value="HATPase_c"/>
    <property type="match status" value="1"/>
</dbReference>
<keyword evidence="5" id="KW-0597">Phosphoprotein</keyword>
<feature type="transmembrane region" description="Helical" evidence="15">
    <location>
        <begin position="48"/>
        <end position="72"/>
    </location>
</feature>
<dbReference type="RefSeq" id="WP_090869209.1">
    <property type="nucleotide sequence ID" value="NZ_FNYE01000019.1"/>
</dbReference>
<feature type="transmembrane region" description="Helical" evidence="15">
    <location>
        <begin position="78"/>
        <end position="105"/>
    </location>
</feature>
<accession>A0A1H7BVT9</accession>
<dbReference type="InterPro" id="IPR050482">
    <property type="entry name" value="Sensor_HK_TwoCompSys"/>
</dbReference>
<dbReference type="PANTHER" id="PTHR24421">
    <property type="entry name" value="NITRATE/NITRITE SENSOR PROTEIN NARX-RELATED"/>
    <property type="match status" value="1"/>
</dbReference>
<evidence type="ECO:0000256" key="3">
    <source>
        <dbReference type="ARBA" id="ARBA00012438"/>
    </source>
</evidence>
<evidence type="ECO:0000256" key="5">
    <source>
        <dbReference type="ARBA" id="ARBA00022553"/>
    </source>
</evidence>
<comment type="subcellular location">
    <subcellularLocation>
        <location evidence="2">Cell membrane</location>
        <topology evidence="2">Multi-pass membrane protein</topology>
    </subcellularLocation>
</comment>
<dbReference type="SUPFAM" id="SSF55874">
    <property type="entry name" value="ATPase domain of HSP90 chaperone/DNA topoisomerase II/histidine kinase"/>
    <property type="match status" value="1"/>
</dbReference>
<dbReference type="AlphaFoldDB" id="A0A1H7BVT9"/>
<evidence type="ECO:0000256" key="11">
    <source>
        <dbReference type="ARBA" id="ARBA00022989"/>
    </source>
</evidence>
<dbReference type="Proteomes" id="UP000198866">
    <property type="component" value="Unassembled WGS sequence"/>
</dbReference>
<dbReference type="Gene3D" id="1.20.5.1930">
    <property type="match status" value="1"/>
</dbReference>
<dbReference type="InterPro" id="IPR005467">
    <property type="entry name" value="His_kinase_dom"/>
</dbReference>
<dbReference type="OrthoDB" id="9797605at2"/>
<keyword evidence="12" id="KW-0902">Two-component regulatory system</keyword>
<feature type="transmembrane region" description="Helical" evidence="15">
    <location>
        <begin position="117"/>
        <end position="146"/>
    </location>
</feature>
<evidence type="ECO:0000256" key="10">
    <source>
        <dbReference type="ARBA" id="ARBA00022840"/>
    </source>
</evidence>
<dbReference type="GO" id="GO:0005886">
    <property type="term" value="C:plasma membrane"/>
    <property type="evidence" value="ECO:0007669"/>
    <property type="project" value="UniProtKB-SubCell"/>
</dbReference>
<keyword evidence="7 15" id="KW-0812">Transmembrane</keyword>
<dbReference type="SMART" id="SM00387">
    <property type="entry name" value="HATPase_c"/>
    <property type="match status" value="1"/>
</dbReference>
<feature type="transmembrane region" description="Helical" evidence="15">
    <location>
        <begin position="216"/>
        <end position="233"/>
    </location>
</feature>
<dbReference type="EC" id="2.7.13.3" evidence="3"/>
<keyword evidence="18" id="KW-1185">Reference proteome</keyword>
<evidence type="ECO:0000313" key="17">
    <source>
        <dbReference type="EMBL" id="SEJ81134.1"/>
    </source>
</evidence>
<dbReference type="InterPro" id="IPR011712">
    <property type="entry name" value="Sig_transdc_His_kin_sub3_dim/P"/>
</dbReference>
<evidence type="ECO:0000256" key="15">
    <source>
        <dbReference type="SAM" id="Phobius"/>
    </source>
</evidence>
<reference evidence="18" key="1">
    <citation type="submission" date="2016-10" db="EMBL/GenBank/DDBJ databases">
        <authorList>
            <person name="Varghese N."/>
            <person name="Submissions S."/>
        </authorList>
    </citation>
    <scope>NUCLEOTIDE SEQUENCE [LARGE SCALE GENOMIC DNA]</scope>
    <source>
        <strain evidence="18">LMG 26031</strain>
    </source>
</reference>
<keyword evidence="4" id="KW-1003">Cell membrane</keyword>
<organism evidence="17 18">
    <name type="scientific">Paraburkholderia diazotrophica</name>
    <dbReference type="NCBI Taxonomy" id="667676"/>
    <lineage>
        <taxon>Bacteria</taxon>
        <taxon>Pseudomonadati</taxon>
        <taxon>Pseudomonadota</taxon>
        <taxon>Betaproteobacteria</taxon>
        <taxon>Burkholderiales</taxon>
        <taxon>Burkholderiaceae</taxon>
        <taxon>Paraburkholderia</taxon>
    </lineage>
</organism>
<dbReference type="STRING" id="667676.SAMN05192539_101927"/>
<evidence type="ECO:0000256" key="2">
    <source>
        <dbReference type="ARBA" id="ARBA00004651"/>
    </source>
</evidence>
<evidence type="ECO:0000313" key="18">
    <source>
        <dbReference type="Proteomes" id="UP000198866"/>
    </source>
</evidence>
<keyword evidence="10" id="KW-0067">ATP-binding</keyword>
<proteinExistence type="predicted"/>
<dbReference type="InterPro" id="IPR036890">
    <property type="entry name" value="HATPase_C_sf"/>
</dbReference>
<feature type="transmembrane region" description="Helical" evidence="15">
    <location>
        <begin position="189"/>
        <end position="210"/>
    </location>
</feature>
<keyword evidence="14" id="KW-0175">Coiled coil</keyword>
<sequence>MGTIRGNSRFGLFLHTGIVALAYYTGAKIGLAYAVVGGAISLVWPSSGIALVALLALGFRVAPGIAIGSFLANVSGGVPVAVAAAIGTGSMVGALTAAIVLSRATRFQITLDRINDVLAFIGVAAVMSTAVSALVGTTALLGGGLVPVTQYVAAFVKWWLGDMMGVLVVAPPLFSFLTYSNPVRSAEQAIEACGLIIATFWVSYLVFGAPQLAGHGYYPAALAIFPFIIWAALRFQHLGTSIATLIVSIVAIWGTTHGTGPFAAESPVDSLVRWCTFANVVAVTGLLLVAARAQEQRVYRLLQTAHIELERRVQERTEDLEKANNELKEEMARRRLLEGELIQIGDQQQRLIGRELHDGLGQQLTSLGLYCTALNQKLQTQDHPAAADAATVVGLVKQASLTTRRIAHGLDPVAMEYGGLAAALHGLADTTHTLNGVDCTLRIAPDVDLLDPLMQINLYRAAQEAVNNALKYCHGHRIWIDLERAGGLQTLSISDDGVGIGQEEMERASGLGLHNLRHRASLLGGSCTVTRNDLGGTTVAISYPLPEGAGHAREIR</sequence>
<keyword evidence="11 15" id="KW-1133">Transmembrane helix</keyword>
<dbReference type="InterPro" id="IPR003594">
    <property type="entry name" value="HATPase_dom"/>
</dbReference>
<evidence type="ECO:0000256" key="9">
    <source>
        <dbReference type="ARBA" id="ARBA00022777"/>
    </source>
</evidence>
<evidence type="ECO:0000256" key="8">
    <source>
        <dbReference type="ARBA" id="ARBA00022741"/>
    </source>
</evidence>